<keyword evidence="5" id="KW-1185">Reference proteome</keyword>
<evidence type="ECO:0000256" key="2">
    <source>
        <dbReference type="ARBA" id="ARBA00022801"/>
    </source>
</evidence>
<dbReference type="PANTHER" id="PTHR42693:SF53">
    <property type="entry name" value="ENDO-4-O-SULFATASE"/>
    <property type="match status" value="1"/>
</dbReference>
<protein>
    <submittedName>
        <fullName evidence="4">Membrane protein</fullName>
    </submittedName>
</protein>
<evidence type="ECO:0000259" key="3">
    <source>
        <dbReference type="Pfam" id="PF00884"/>
    </source>
</evidence>
<dbReference type="PANTHER" id="PTHR42693">
    <property type="entry name" value="ARYLSULFATASE FAMILY MEMBER"/>
    <property type="match status" value="1"/>
</dbReference>
<evidence type="ECO:0000313" key="4">
    <source>
        <dbReference type="EMBL" id="GGJ76240.1"/>
    </source>
</evidence>
<keyword evidence="2" id="KW-0378">Hydrolase</keyword>
<dbReference type="Gene3D" id="3.40.720.10">
    <property type="entry name" value="Alkaline Phosphatase, subunit A"/>
    <property type="match status" value="1"/>
</dbReference>
<dbReference type="AlphaFoldDB" id="A0A917PG57"/>
<proteinExistence type="inferred from homology"/>
<comment type="similarity">
    <text evidence="1">Belongs to the sulfatase family.</text>
</comment>
<name>A0A917PG57_9DEIO</name>
<reference evidence="4" key="2">
    <citation type="submission" date="2020-09" db="EMBL/GenBank/DDBJ databases">
        <authorList>
            <person name="Sun Q."/>
            <person name="Ohkuma M."/>
        </authorList>
    </citation>
    <scope>NUCLEOTIDE SEQUENCE</scope>
    <source>
        <strain evidence="4">JCM 14371</strain>
    </source>
</reference>
<sequence length="272" mass="28928">MTALPVRDLIGTHDVVLVTLDSLRLDVARAALDAGDTPNLARLLPGGTWEARHTPGSFTYAAHHAFLSGFLPTPARPGRHPRLFAAAFEGSVSTGPHTFVFPEATLPAALAARGYHTVCVGGVGFFNGRTALGSVLPSLFHERHWSPALGVQHTDSAAAQTRVAARALQRLLGDRRAFLLLNFAATHAPTHPYLPGHHRDSARTQQAALASVDAALPTLLAALQARGDTLLVVCADHGTCFGDDGYWGHRVAHPCVWTVPYAETILPGAHHD</sequence>
<evidence type="ECO:0000313" key="5">
    <source>
        <dbReference type="Proteomes" id="UP000635726"/>
    </source>
</evidence>
<dbReference type="RefSeq" id="WP_229670926.1">
    <property type="nucleotide sequence ID" value="NZ_BMOE01000006.1"/>
</dbReference>
<dbReference type="NCBIfam" id="NF038075">
    <property type="entry name" value="fam_STM4013"/>
    <property type="match status" value="1"/>
</dbReference>
<dbReference type="InterPro" id="IPR050738">
    <property type="entry name" value="Sulfatase"/>
</dbReference>
<accession>A0A917PG57</accession>
<dbReference type="SUPFAM" id="SSF53649">
    <property type="entry name" value="Alkaline phosphatase-like"/>
    <property type="match status" value="1"/>
</dbReference>
<evidence type="ECO:0000256" key="1">
    <source>
        <dbReference type="ARBA" id="ARBA00008779"/>
    </source>
</evidence>
<gene>
    <name evidence="4" type="ORF">GCM10008939_20560</name>
</gene>
<feature type="domain" description="Sulfatase N-terminal" evidence="3">
    <location>
        <begin position="14"/>
        <end position="250"/>
    </location>
</feature>
<comment type="caution">
    <text evidence="4">The sequence shown here is derived from an EMBL/GenBank/DDBJ whole genome shotgun (WGS) entry which is preliminary data.</text>
</comment>
<dbReference type="Pfam" id="PF00884">
    <property type="entry name" value="Sulfatase"/>
    <property type="match status" value="1"/>
</dbReference>
<dbReference type="Proteomes" id="UP000635726">
    <property type="component" value="Unassembled WGS sequence"/>
</dbReference>
<organism evidence="4 5">
    <name type="scientific">Deinococcus aquiradiocola</name>
    <dbReference type="NCBI Taxonomy" id="393059"/>
    <lineage>
        <taxon>Bacteria</taxon>
        <taxon>Thermotogati</taxon>
        <taxon>Deinococcota</taxon>
        <taxon>Deinococci</taxon>
        <taxon>Deinococcales</taxon>
        <taxon>Deinococcaceae</taxon>
        <taxon>Deinococcus</taxon>
    </lineage>
</organism>
<dbReference type="GO" id="GO:0004065">
    <property type="term" value="F:arylsulfatase activity"/>
    <property type="evidence" value="ECO:0007669"/>
    <property type="project" value="TreeGrafter"/>
</dbReference>
<dbReference type="InterPro" id="IPR000917">
    <property type="entry name" value="Sulfatase_N"/>
</dbReference>
<dbReference type="EMBL" id="BMOE01000006">
    <property type="protein sequence ID" value="GGJ76240.1"/>
    <property type="molecule type" value="Genomic_DNA"/>
</dbReference>
<dbReference type="InterPro" id="IPR017850">
    <property type="entry name" value="Alkaline_phosphatase_core_sf"/>
</dbReference>
<reference evidence="4" key="1">
    <citation type="journal article" date="2014" name="Int. J. Syst. Evol. Microbiol.">
        <title>Complete genome sequence of Corynebacterium casei LMG S-19264T (=DSM 44701T), isolated from a smear-ripened cheese.</title>
        <authorList>
            <consortium name="US DOE Joint Genome Institute (JGI-PGF)"/>
            <person name="Walter F."/>
            <person name="Albersmeier A."/>
            <person name="Kalinowski J."/>
            <person name="Ruckert C."/>
        </authorList>
    </citation>
    <scope>NUCLEOTIDE SEQUENCE</scope>
    <source>
        <strain evidence="4">JCM 14371</strain>
    </source>
</reference>
<dbReference type="InterPro" id="IPR047838">
    <property type="entry name" value="STM4013-like"/>
</dbReference>